<dbReference type="AlphaFoldDB" id="A0A2U9BL66"/>
<evidence type="ECO:0000256" key="1">
    <source>
        <dbReference type="SAM" id="MobiDB-lite"/>
    </source>
</evidence>
<evidence type="ECO:0000313" key="3">
    <source>
        <dbReference type="EMBL" id="AWP04824.1"/>
    </source>
</evidence>
<dbReference type="EMBL" id="CP026249">
    <property type="protein sequence ID" value="AWP04824.1"/>
    <property type="molecule type" value="Genomic_DNA"/>
</dbReference>
<gene>
    <name evidence="3" type="ORF">SMAX5B_016331</name>
</gene>
<accession>A0A2U9BL66</accession>
<keyword evidence="4" id="KW-1185">Reference proteome</keyword>
<feature type="compositionally biased region" description="Low complexity" evidence="1">
    <location>
        <begin position="59"/>
        <end position="78"/>
    </location>
</feature>
<feature type="compositionally biased region" description="Polar residues" evidence="1">
    <location>
        <begin position="292"/>
        <end position="327"/>
    </location>
</feature>
<feature type="region of interest" description="Disordered" evidence="1">
    <location>
        <begin position="418"/>
        <end position="440"/>
    </location>
</feature>
<evidence type="ECO:0000313" key="4">
    <source>
        <dbReference type="Proteomes" id="UP000246464"/>
    </source>
</evidence>
<feature type="signal peptide" evidence="2">
    <location>
        <begin position="1"/>
        <end position="18"/>
    </location>
</feature>
<feature type="region of interest" description="Disordered" evidence="1">
    <location>
        <begin position="147"/>
        <end position="269"/>
    </location>
</feature>
<organism evidence="3 4">
    <name type="scientific">Scophthalmus maximus</name>
    <name type="common">Turbot</name>
    <name type="synonym">Psetta maxima</name>
    <dbReference type="NCBI Taxonomy" id="52904"/>
    <lineage>
        <taxon>Eukaryota</taxon>
        <taxon>Metazoa</taxon>
        <taxon>Chordata</taxon>
        <taxon>Craniata</taxon>
        <taxon>Vertebrata</taxon>
        <taxon>Euteleostomi</taxon>
        <taxon>Actinopterygii</taxon>
        <taxon>Neopterygii</taxon>
        <taxon>Teleostei</taxon>
        <taxon>Neoteleostei</taxon>
        <taxon>Acanthomorphata</taxon>
        <taxon>Carangaria</taxon>
        <taxon>Pleuronectiformes</taxon>
        <taxon>Pleuronectoidei</taxon>
        <taxon>Scophthalmidae</taxon>
        <taxon>Scophthalmus</taxon>
    </lineage>
</organism>
<feature type="compositionally biased region" description="Polar residues" evidence="1">
    <location>
        <begin position="257"/>
        <end position="269"/>
    </location>
</feature>
<name>A0A2U9BL66_SCOMX</name>
<protein>
    <submittedName>
        <fullName evidence="3">Putative proteoglycan 4-like</fullName>
    </submittedName>
</protein>
<proteinExistence type="predicted"/>
<feature type="region of interest" description="Disordered" evidence="1">
    <location>
        <begin position="58"/>
        <end position="134"/>
    </location>
</feature>
<dbReference type="Proteomes" id="UP000246464">
    <property type="component" value="Chromosome 7"/>
</dbReference>
<evidence type="ECO:0000256" key="2">
    <source>
        <dbReference type="SAM" id="SignalP"/>
    </source>
</evidence>
<feature type="compositionally biased region" description="Basic and acidic residues" evidence="1">
    <location>
        <begin position="160"/>
        <end position="169"/>
    </location>
</feature>
<keyword evidence="2" id="KW-0732">Signal</keyword>
<feature type="chain" id="PRO_5015966865" evidence="2">
    <location>
        <begin position="19"/>
        <end position="440"/>
    </location>
</feature>
<reference evidence="3 4" key="1">
    <citation type="submission" date="2017-12" db="EMBL/GenBank/DDBJ databases">
        <title>Integrating genomic resources of turbot (Scophthalmus maximus) in depth evaluation of genetic and physical mapping variation across individuals.</title>
        <authorList>
            <person name="Martinez P."/>
        </authorList>
    </citation>
    <scope>NUCLEOTIDE SEQUENCE [LARGE SCALE GENOMIC DNA]</scope>
</reference>
<feature type="region of interest" description="Disordered" evidence="1">
    <location>
        <begin position="286"/>
        <end position="327"/>
    </location>
</feature>
<sequence length="440" mass="46534">MAPGIHLGTFLLFCLVQAEHVCGSWAAQAQRQNGKAFVGFSQQDVGAGSSPRNQFRQASVSLGSAPSSSSSSSSSSISRLFNPAPVGSSGRTQTGPQPAPGGYAPVRSLQGGWVSKPNWRPTDSKLASAQGVPKKQLSVLSTSIASGSSVSVHTLKKKAHTDVSERRTWPGEGASASRHQSAAQKPPSRPSSMLGAGAPVPHNSVKRRTSATAPARRVSSQRRAKESRQAQITSPENERKGNPNWSKLFPVTGGTAQGSYKPTSNMASSLASYPRAPYKQNAAVFQPRGLSPPTSQRFGSSEQTPGSTSSVRAGSSPQRYAPTRTLNIPWSFGGSPIKRLKGSVVQKPQVKHTAASHNLQGQGVQQKPQVRHTAASLNLQGQGVQQKPQVKHSAASLNLQGHGVQQKPQVRHTAASLNLQGQGVHPESKWQRITRPRPTA</sequence>